<comment type="caution">
    <text evidence="1">The sequence shown here is derived from an EMBL/GenBank/DDBJ whole genome shotgun (WGS) entry which is preliminary data.</text>
</comment>
<name>A0A916TMS8_9HYPH</name>
<evidence type="ECO:0008006" key="3">
    <source>
        <dbReference type="Google" id="ProtNLM"/>
    </source>
</evidence>
<dbReference type="RefSeq" id="WP_150496235.1">
    <property type="nucleotide sequence ID" value="NZ_BMFA01000006.1"/>
</dbReference>
<evidence type="ECO:0000313" key="1">
    <source>
        <dbReference type="EMBL" id="GGB50210.1"/>
    </source>
</evidence>
<gene>
    <name evidence="1" type="ORF">GCM10011316_22890</name>
</gene>
<reference evidence="1" key="2">
    <citation type="submission" date="2020-09" db="EMBL/GenBank/DDBJ databases">
        <authorList>
            <person name="Sun Q."/>
            <person name="Zhou Y."/>
        </authorList>
    </citation>
    <scope>NUCLEOTIDE SEQUENCE</scope>
    <source>
        <strain evidence="1">CGMCC 1.12426</strain>
    </source>
</reference>
<sequence length="112" mass="12205">MTVRKDLRTMLELSRPEAAALLYVPLGHLDAFLAKEKIEYVYHGAEPRVRLHDVMAYKRKRETVRARALNEIAKLNAAMSPPTVLTAPLPLAAAAEDEAAGSDPAAPSPAFV</sequence>
<organism evidence="1 2">
    <name type="scientific">Roseibium aquae</name>
    <dbReference type="NCBI Taxonomy" id="1323746"/>
    <lineage>
        <taxon>Bacteria</taxon>
        <taxon>Pseudomonadati</taxon>
        <taxon>Pseudomonadota</taxon>
        <taxon>Alphaproteobacteria</taxon>
        <taxon>Hyphomicrobiales</taxon>
        <taxon>Stappiaceae</taxon>
        <taxon>Roseibium</taxon>
    </lineage>
</organism>
<proteinExistence type="predicted"/>
<accession>A0A916TMS8</accession>
<dbReference type="Proteomes" id="UP000605148">
    <property type="component" value="Unassembled WGS sequence"/>
</dbReference>
<reference evidence="1" key="1">
    <citation type="journal article" date="2014" name="Int. J. Syst. Evol. Microbiol.">
        <title>Complete genome sequence of Corynebacterium casei LMG S-19264T (=DSM 44701T), isolated from a smear-ripened cheese.</title>
        <authorList>
            <consortium name="US DOE Joint Genome Institute (JGI-PGF)"/>
            <person name="Walter F."/>
            <person name="Albersmeier A."/>
            <person name="Kalinowski J."/>
            <person name="Ruckert C."/>
        </authorList>
    </citation>
    <scope>NUCLEOTIDE SEQUENCE</scope>
    <source>
        <strain evidence="1">CGMCC 1.12426</strain>
    </source>
</reference>
<dbReference type="AlphaFoldDB" id="A0A916TMS8"/>
<keyword evidence="2" id="KW-1185">Reference proteome</keyword>
<dbReference type="EMBL" id="BMFA01000006">
    <property type="protein sequence ID" value="GGB50210.1"/>
    <property type="molecule type" value="Genomic_DNA"/>
</dbReference>
<dbReference type="OrthoDB" id="26212at2"/>
<protein>
    <recommendedName>
        <fullName evidence="3">Excisionase family DNA binding protein</fullName>
    </recommendedName>
</protein>
<evidence type="ECO:0000313" key="2">
    <source>
        <dbReference type="Proteomes" id="UP000605148"/>
    </source>
</evidence>